<dbReference type="SUPFAM" id="SSF52172">
    <property type="entry name" value="CheY-like"/>
    <property type="match status" value="1"/>
</dbReference>
<evidence type="ECO:0000256" key="1">
    <source>
        <dbReference type="PROSITE-ProRule" id="PRU00169"/>
    </source>
</evidence>
<evidence type="ECO:0000259" key="2">
    <source>
        <dbReference type="PROSITE" id="PS50110"/>
    </source>
</evidence>
<dbReference type="InterPro" id="IPR011006">
    <property type="entry name" value="CheY-like_superfamily"/>
</dbReference>
<dbReference type="GO" id="GO:0000160">
    <property type="term" value="P:phosphorelay signal transduction system"/>
    <property type="evidence" value="ECO:0007669"/>
    <property type="project" value="InterPro"/>
</dbReference>
<proteinExistence type="predicted"/>
<dbReference type="Gene3D" id="3.40.50.2300">
    <property type="match status" value="1"/>
</dbReference>
<keyword evidence="1" id="KW-0597">Phosphoprotein</keyword>
<dbReference type="AlphaFoldDB" id="A0AB34JSU6"/>
<feature type="modified residue" description="4-aspartylphosphate" evidence="1">
    <location>
        <position position="275"/>
    </location>
</feature>
<name>A0AB34JSU6_PRYPA</name>
<dbReference type="Proteomes" id="UP001515480">
    <property type="component" value="Unassembled WGS sequence"/>
</dbReference>
<sequence>MKAARHMSPPETDVPKNVEPNTIEGIDWCNGGRHYFVNRPTDKCEITFDDPRPEMHNLSRATGCAIVRLMLGDEAHAGEDMAELEREIAAYAELARHNLCLDNSSMAAAVMFAQPLIKKWSPRWKFAYTVGLVLGTKFTTEGFWTVDVVKHLTDEFSVETLKKGEEIALMDYDFGANMSQRWFNFRNALIHVAVENPLPGPVAAQPMLLPGEAPPMPLHVMIVDDSPHVLTLHSSLIRYFQPDARVHTCTSVPEAVTYWEDCKLKSDQVHLVLLDFNLECDGEESVLNEQQLFQSVVEAPNGLDVASALDKKRPDAQTDFMFRPLIALVTSYANRMRTDLPEELVGKVQQCDLLLPKPMNARWARVLIECCAV</sequence>
<feature type="domain" description="Response regulatory" evidence="2">
    <location>
        <begin position="219"/>
        <end position="372"/>
    </location>
</feature>
<dbReference type="EMBL" id="JBGBPQ010000005">
    <property type="protein sequence ID" value="KAL1524047.1"/>
    <property type="molecule type" value="Genomic_DNA"/>
</dbReference>
<evidence type="ECO:0000313" key="4">
    <source>
        <dbReference type="Proteomes" id="UP001515480"/>
    </source>
</evidence>
<evidence type="ECO:0000313" key="3">
    <source>
        <dbReference type="EMBL" id="KAL1524047.1"/>
    </source>
</evidence>
<organism evidence="3 4">
    <name type="scientific">Prymnesium parvum</name>
    <name type="common">Toxic golden alga</name>
    <dbReference type="NCBI Taxonomy" id="97485"/>
    <lineage>
        <taxon>Eukaryota</taxon>
        <taxon>Haptista</taxon>
        <taxon>Haptophyta</taxon>
        <taxon>Prymnesiophyceae</taxon>
        <taxon>Prymnesiales</taxon>
        <taxon>Prymnesiaceae</taxon>
        <taxon>Prymnesium</taxon>
    </lineage>
</organism>
<gene>
    <name evidence="3" type="ORF">AB1Y20_018961</name>
</gene>
<keyword evidence="4" id="KW-1185">Reference proteome</keyword>
<reference evidence="3 4" key="1">
    <citation type="journal article" date="2024" name="Science">
        <title>Giant polyketide synthase enzymes in the biosynthesis of giant marine polyether toxins.</title>
        <authorList>
            <person name="Fallon T.R."/>
            <person name="Shende V.V."/>
            <person name="Wierzbicki I.H."/>
            <person name="Pendleton A.L."/>
            <person name="Watervoot N.F."/>
            <person name="Auber R.P."/>
            <person name="Gonzalez D.J."/>
            <person name="Wisecaver J.H."/>
            <person name="Moore B.S."/>
        </authorList>
    </citation>
    <scope>NUCLEOTIDE SEQUENCE [LARGE SCALE GENOMIC DNA]</scope>
    <source>
        <strain evidence="3 4">12B1</strain>
    </source>
</reference>
<protein>
    <recommendedName>
        <fullName evidence="2">Response regulatory domain-containing protein</fullName>
    </recommendedName>
</protein>
<accession>A0AB34JSU6</accession>
<dbReference type="InterPro" id="IPR001789">
    <property type="entry name" value="Sig_transdc_resp-reg_receiver"/>
</dbReference>
<dbReference type="PROSITE" id="PS50110">
    <property type="entry name" value="RESPONSE_REGULATORY"/>
    <property type="match status" value="1"/>
</dbReference>
<comment type="caution">
    <text evidence="3">The sequence shown here is derived from an EMBL/GenBank/DDBJ whole genome shotgun (WGS) entry which is preliminary data.</text>
</comment>